<dbReference type="GO" id="GO:0016787">
    <property type="term" value="F:hydrolase activity"/>
    <property type="evidence" value="ECO:0007669"/>
    <property type="project" value="UniProtKB-KW"/>
</dbReference>
<feature type="active site" description="Acyl-ester intermediate" evidence="3">
    <location>
        <position position="238"/>
    </location>
</feature>
<protein>
    <recommendedName>
        <fullName evidence="5">Amidase domain-containing protein</fullName>
    </recommendedName>
</protein>
<dbReference type="Gene3D" id="3.90.1300.10">
    <property type="entry name" value="Amidase signature (AS) domain"/>
    <property type="match status" value="1"/>
</dbReference>
<feature type="binding site" evidence="4">
    <location>
        <position position="214"/>
    </location>
    <ligand>
        <name>substrate</name>
    </ligand>
</feature>
<organism evidence="6 7">
    <name type="scientific">Lepraria neglecta</name>
    <dbReference type="NCBI Taxonomy" id="209136"/>
    <lineage>
        <taxon>Eukaryota</taxon>
        <taxon>Fungi</taxon>
        <taxon>Dikarya</taxon>
        <taxon>Ascomycota</taxon>
        <taxon>Pezizomycotina</taxon>
        <taxon>Lecanoromycetes</taxon>
        <taxon>OSLEUM clade</taxon>
        <taxon>Lecanoromycetidae</taxon>
        <taxon>Lecanorales</taxon>
        <taxon>Lecanorineae</taxon>
        <taxon>Stereocaulaceae</taxon>
        <taxon>Lepraria</taxon>
    </lineage>
</organism>
<evidence type="ECO:0000313" key="6">
    <source>
        <dbReference type="EMBL" id="KAK3174473.1"/>
    </source>
</evidence>
<evidence type="ECO:0000256" key="1">
    <source>
        <dbReference type="ARBA" id="ARBA00009199"/>
    </source>
</evidence>
<feature type="binding site" evidence="4">
    <location>
        <begin position="235"/>
        <end position="238"/>
    </location>
    <ligand>
        <name>substrate</name>
    </ligand>
</feature>
<dbReference type="PANTHER" id="PTHR46072">
    <property type="entry name" value="AMIDASE-RELATED-RELATED"/>
    <property type="match status" value="1"/>
</dbReference>
<name>A0AAD9ZB82_9LECA</name>
<evidence type="ECO:0000256" key="4">
    <source>
        <dbReference type="PIRSR" id="PIRSR001221-2"/>
    </source>
</evidence>
<evidence type="ECO:0000259" key="5">
    <source>
        <dbReference type="Pfam" id="PF01425"/>
    </source>
</evidence>
<feature type="domain" description="Amidase" evidence="5">
    <location>
        <begin position="82"/>
        <end position="542"/>
    </location>
</feature>
<dbReference type="PANTHER" id="PTHR46072:SF6">
    <property type="entry name" value="AMIDASE, PUTATIVE (AFU_ORTHOLOGUE AFUA_1G14530)-RELATED"/>
    <property type="match status" value="1"/>
</dbReference>
<dbReference type="Pfam" id="PF01425">
    <property type="entry name" value="Amidase"/>
    <property type="match status" value="1"/>
</dbReference>
<sequence>MAQQQQMQWQTIRDKKLADVASRIPSEWQISPSKLPPSTTANVLSVPRASGILTAREIHITEDYHARELLNTLHKRKFTAIEVATAFCKRAAIAQQLTNCITEPLFQLALDRASFLDAHLTRTGQPLGPLHGLPISVKDTFHIAGYDSSIGIASLCFSPAAANAPLVKLLLDAGAVIPCKTNVPQTLLALDSANNIFGRTLNPANRQQWTAGGSSGGEGVLVKMRGTVLGVGTDVGGSVRIPPMCNGIVGFKPSAGRIPTGGQGSAQLEAAGKVGMEFVVGPIARCLDDVGVFMEAVEWGRQWEREASVLPGRWWSGCDGVERPKREMVIGVVWRDGVTEPLPPVRRVLEDTVRMLKAKGIEIVYVDAKRFKDCQGLANKFFNVEGGNYTLDILEKTGEPLIPWLATRLKRKKPATVDRLRDLQAQKTQLQDDFLEIWKTADGRSIDAFICPVAPHPVPPIDRWNGVSYTASFVLLDYPAAVIPVRSVMEEDLEEDIDVEVLGGWDKVNRELWNKETIDRNAYLGSPLSIQVVGPRLQERKLWDAMVVIESAIKGSARTAKL</sequence>
<proteinExistence type="inferred from homology"/>
<dbReference type="Proteomes" id="UP001276659">
    <property type="component" value="Unassembled WGS sequence"/>
</dbReference>
<evidence type="ECO:0000256" key="2">
    <source>
        <dbReference type="ARBA" id="ARBA00022801"/>
    </source>
</evidence>
<evidence type="ECO:0000256" key="3">
    <source>
        <dbReference type="PIRSR" id="PIRSR001221-1"/>
    </source>
</evidence>
<dbReference type="PIRSF" id="PIRSF001221">
    <property type="entry name" value="Amidase_fungi"/>
    <property type="match status" value="1"/>
</dbReference>
<dbReference type="EMBL" id="JASNWA010000006">
    <property type="protein sequence ID" value="KAK3174473.1"/>
    <property type="molecule type" value="Genomic_DNA"/>
</dbReference>
<feature type="binding site" evidence="4">
    <location>
        <position position="187"/>
    </location>
    <ligand>
        <name>substrate</name>
    </ligand>
</feature>
<keyword evidence="2" id="KW-0378">Hydrolase</keyword>
<gene>
    <name evidence="6" type="ORF">OEA41_001719</name>
</gene>
<feature type="active site" description="Charge relay system" evidence="3">
    <location>
        <position position="214"/>
    </location>
</feature>
<feature type="active site" description="Charge relay system" evidence="3">
    <location>
        <position position="138"/>
    </location>
</feature>
<accession>A0AAD9ZB82</accession>
<comment type="similarity">
    <text evidence="1">Belongs to the amidase family.</text>
</comment>
<keyword evidence="7" id="KW-1185">Reference proteome</keyword>
<dbReference type="InterPro" id="IPR036928">
    <property type="entry name" value="AS_sf"/>
</dbReference>
<evidence type="ECO:0000313" key="7">
    <source>
        <dbReference type="Proteomes" id="UP001276659"/>
    </source>
</evidence>
<dbReference type="InterPro" id="IPR023631">
    <property type="entry name" value="Amidase_dom"/>
</dbReference>
<dbReference type="SUPFAM" id="SSF75304">
    <property type="entry name" value="Amidase signature (AS) enzymes"/>
    <property type="match status" value="1"/>
</dbReference>
<comment type="caution">
    <text evidence="6">The sequence shown here is derived from an EMBL/GenBank/DDBJ whole genome shotgun (WGS) entry which is preliminary data.</text>
</comment>
<dbReference type="AlphaFoldDB" id="A0AAD9ZB82"/>
<reference evidence="6" key="1">
    <citation type="submission" date="2022-11" db="EMBL/GenBank/DDBJ databases">
        <title>Chromosomal genome sequence assembly and mating type (MAT) locus characterization of the leprose asexual lichenized fungus Lepraria neglecta (Nyl.) Erichsen.</title>
        <authorList>
            <person name="Allen J.L."/>
            <person name="Pfeffer B."/>
        </authorList>
    </citation>
    <scope>NUCLEOTIDE SEQUENCE</scope>
    <source>
        <strain evidence="6">Allen 5258</strain>
    </source>
</reference>